<dbReference type="EMBL" id="JEWH01000018">
    <property type="protein sequence ID" value="EXB05987.1"/>
    <property type="molecule type" value="Genomic_DNA"/>
</dbReference>
<dbReference type="AlphaFoldDB" id="A0A009HP79"/>
<comment type="caution">
    <text evidence="1">The sequence shown here is derived from an EMBL/GenBank/DDBJ whole genome shotgun (WGS) entry which is preliminary data.</text>
</comment>
<sequence>MSAHQFYSTIHEFPLFIIPSIYCMKAKKQEGKWFKFCK</sequence>
<name>A0A009HP79_ACIB9</name>
<gene>
    <name evidence="1" type="ORF">J512_1801</name>
</gene>
<organism evidence="1 2">
    <name type="scientific">Acinetobacter baumannii (strain 1295743)</name>
    <dbReference type="NCBI Taxonomy" id="1310613"/>
    <lineage>
        <taxon>Bacteria</taxon>
        <taxon>Pseudomonadati</taxon>
        <taxon>Pseudomonadota</taxon>
        <taxon>Gammaproteobacteria</taxon>
        <taxon>Moraxellales</taxon>
        <taxon>Moraxellaceae</taxon>
        <taxon>Acinetobacter</taxon>
        <taxon>Acinetobacter calcoaceticus/baumannii complex</taxon>
    </lineage>
</organism>
<evidence type="ECO:0000313" key="1">
    <source>
        <dbReference type="EMBL" id="EXB05987.1"/>
    </source>
</evidence>
<accession>A0A009HP79</accession>
<evidence type="ECO:0000313" key="2">
    <source>
        <dbReference type="Proteomes" id="UP000020595"/>
    </source>
</evidence>
<reference evidence="1 2" key="1">
    <citation type="submission" date="2014-02" db="EMBL/GenBank/DDBJ databases">
        <title>Comparative genomics and transcriptomics to identify genetic mechanisms underlying the emergence of carbapenem resistant Acinetobacter baumannii (CRAb).</title>
        <authorList>
            <person name="Harris A.D."/>
            <person name="Johnson K.J."/>
            <person name="George J."/>
            <person name="Shefchek K."/>
            <person name="Daugherty S.C."/>
            <person name="Parankush S."/>
            <person name="Sadzewicz L."/>
            <person name="Tallon L."/>
            <person name="Sengamalay N."/>
            <person name="Hazen T.H."/>
            <person name="Rasko D.A."/>
        </authorList>
    </citation>
    <scope>NUCLEOTIDE SEQUENCE [LARGE SCALE GENOMIC DNA]</scope>
    <source>
        <strain evidence="1 2">1295743</strain>
    </source>
</reference>
<protein>
    <submittedName>
        <fullName evidence="1">Uncharacterized protein</fullName>
    </submittedName>
</protein>
<dbReference type="Proteomes" id="UP000020595">
    <property type="component" value="Unassembled WGS sequence"/>
</dbReference>
<proteinExistence type="predicted"/>